<evidence type="ECO:0000256" key="8">
    <source>
        <dbReference type="ARBA" id="ARBA00023163"/>
    </source>
</evidence>
<keyword evidence="9" id="KW-0539">Nucleus</keyword>
<protein>
    <submittedName>
        <fullName evidence="10">Uncharacterized protein</fullName>
    </submittedName>
</protein>
<dbReference type="PANTHER" id="PTHR31576">
    <property type="entry name" value="TATA BOX-BINDING PROTEIN-ASSOCIATED FACTOR RNA POLYMERASE I SUBUNIT B"/>
    <property type="match status" value="1"/>
</dbReference>
<gene>
    <name evidence="10" type="ORF">J437_LFUL011954</name>
</gene>
<dbReference type="GO" id="GO:0042790">
    <property type="term" value="P:nucleolar large rRNA transcription by RNA polymerase I"/>
    <property type="evidence" value="ECO:0007669"/>
    <property type="project" value="TreeGrafter"/>
</dbReference>
<evidence type="ECO:0000256" key="5">
    <source>
        <dbReference type="ARBA" id="ARBA00022833"/>
    </source>
</evidence>
<dbReference type="PANTHER" id="PTHR31576:SF2">
    <property type="entry name" value="TATA BOX-BINDING PROTEIN-ASSOCIATED FACTOR RNA POLYMERASE I SUBUNIT B"/>
    <property type="match status" value="1"/>
</dbReference>
<dbReference type="Proteomes" id="UP000792457">
    <property type="component" value="Unassembled WGS sequence"/>
</dbReference>
<evidence type="ECO:0000313" key="10">
    <source>
        <dbReference type="EMBL" id="KAG8232013.1"/>
    </source>
</evidence>
<dbReference type="GO" id="GO:0005668">
    <property type="term" value="C:RNA polymerase transcription factor SL1 complex"/>
    <property type="evidence" value="ECO:0007669"/>
    <property type="project" value="TreeGrafter"/>
</dbReference>
<name>A0A8K0KCU8_LADFU</name>
<dbReference type="GO" id="GO:0008270">
    <property type="term" value="F:zinc ion binding"/>
    <property type="evidence" value="ECO:0007669"/>
    <property type="project" value="UniProtKB-KW"/>
</dbReference>
<keyword evidence="6" id="KW-0805">Transcription regulation</keyword>
<dbReference type="AlphaFoldDB" id="A0A8K0KCU8"/>
<keyword evidence="7" id="KW-0238">DNA-binding</keyword>
<evidence type="ECO:0000256" key="7">
    <source>
        <dbReference type="ARBA" id="ARBA00023125"/>
    </source>
</evidence>
<keyword evidence="8" id="KW-0804">Transcription</keyword>
<evidence type="ECO:0000256" key="6">
    <source>
        <dbReference type="ARBA" id="ARBA00023015"/>
    </source>
</evidence>
<dbReference type="InterPro" id="IPR033599">
    <property type="entry name" value="TAF1B/Rrn7"/>
</dbReference>
<keyword evidence="11" id="KW-1185">Reference proteome</keyword>
<reference evidence="10" key="1">
    <citation type="submission" date="2013-04" db="EMBL/GenBank/DDBJ databases">
        <authorList>
            <person name="Qu J."/>
            <person name="Murali S.C."/>
            <person name="Bandaranaike D."/>
            <person name="Bellair M."/>
            <person name="Blankenburg K."/>
            <person name="Chao H."/>
            <person name="Dinh H."/>
            <person name="Doddapaneni H."/>
            <person name="Downs B."/>
            <person name="Dugan-Rocha S."/>
            <person name="Elkadiri S."/>
            <person name="Gnanaolivu R.D."/>
            <person name="Hernandez B."/>
            <person name="Javaid M."/>
            <person name="Jayaseelan J.C."/>
            <person name="Lee S."/>
            <person name="Li M."/>
            <person name="Ming W."/>
            <person name="Munidasa M."/>
            <person name="Muniz J."/>
            <person name="Nguyen L."/>
            <person name="Ongeri F."/>
            <person name="Osuji N."/>
            <person name="Pu L.-L."/>
            <person name="Puazo M."/>
            <person name="Qu C."/>
            <person name="Quiroz J."/>
            <person name="Raj R."/>
            <person name="Weissenberger G."/>
            <person name="Xin Y."/>
            <person name="Zou X."/>
            <person name="Han Y."/>
            <person name="Richards S."/>
            <person name="Worley K."/>
            <person name="Muzny D."/>
            <person name="Gibbs R."/>
        </authorList>
    </citation>
    <scope>NUCLEOTIDE SEQUENCE</scope>
    <source>
        <strain evidence="10">Sampled in the wild</strain>
    </source>
</reference>
<reference evidence="10" key="2">
    <citation type="submission" date="2017-10" db="EMBL/GenBank/DDBJ databases">
        <title>Ladona fulva Genome sequencing and assembly.</title>
        <authorList>
            <person name="Murali S."/>
            <person name="Richards S."/>
            <person name="Bandaranaike D."/>
            <person name="Bellair M."/>
            <person name="Blankenburg K."/>
            <person name="Chao H."/>
            <person name="Dinh H."/>
            <person name="Doddapaneni H."/>
            <person name="Dugan-Rocha S."/>
            <person name="Elkadiri S."/>
            <person name="Gnanaolivu R."/>
            <person name="Hernandez B."/>
            <person name="Skinner E."/>
            <person name="Javaid M."/>
            <person name="Lee S."/>
            <person name="Li M."/>
            <person name="Ming W."/>
            <person name="Munidasa M."/>
            <person name="Muniz J."/>
            <person name="Nguyen L."/>
            <person name="Hughes D."/>
            <person name="Osuji N."/>
            <person name="Pu L.-L."/>
            <person name="Puazo M."/>
            <person name="Qu C."/>
            <person name="Quiroz J."/>
            <person name="Raj R."/>
            <person name="Weissenberger G."/>
            <person name="Xin Y."/>
            <person name="Zou X."/>
            <person name="Han Y."/>
            <person name="Worley K."/>
            <person name="Muzny D."/>
            <person name="Gibbs R."/>
        </authorList>
    </citation>
    <scope>NUCLEOTIDE SEQUENCE</scope>
    <source>
        <strain evidence="10">Sampled in the wild</strain>
    </source>
</reference>
<keyword evidence="3" id="KW-0479">Metal-binding</keyword>
<keyword evidence="4" id="KW-0863">Zinc-finger</keyword>
<comment type="subcellular location">
    <subcellularLocation>
        <location evidence="1">Nucleus</location>
        <location evidence="1">Nucleolus</location>
    </subcellularLocation>
</comment>
<dbReference type="EMBL" id="KZ308587">
    <property type="protein sequence ID" value="KAG8232013.1"/>
    <property type="molecule type" value="Genomic_DNA"/>
</dbReference>
<keyword evidence="5" id="KW-0862">Zinc</keyword>
<dbReference type="GO" id="GO:0070860">
    <property type="term" value="C:RNA polymerase I core factor complex"/>
    <property type="evidence" value="ECO:0007669"/>
    <property type="project" value="InterPro"/>
</dbReference>
<evidence type="ECO:0000256" key="2">
    <source>
        <dbReference type="ARBA" id="ARBA00006899"/>
    </source>
</evidence>
<evidence type="ECO:0000256" key="9">
    <source>
        <dbReference type="ARBA" id="ARBA00023242"/>
    </source>
</evidence>
<sequence length="231" mass="25514">MVAEDGYQWTTWEAYNHILKGMVDELIKLGASPMLKVTVLQLWIRYLQILKAAFLPPGHLPKLGPAYNPRDAQVVYSIGGKGSVKRKRHSVSSVAGSDRMSFSRAKGRAKRALAKSVQSHSEASSDVSTSASELSFASSRSLRKDRYMTREGIEWEKKKKAGRLSGIENDTSSVARISRLKLLGILHLGLLLCEESIQLSDMLRLDAMYLTCGGKFMVGVSQVASERVILV</sequence>
<evidence type="ECO:0000256" key="4">
    <source>
        <dbReference type="ARBA" id="ARBA00022771"/>
    </source>
</evidence>
<organism evidence="10 11">
    <name type="scientific">Ladona fulva</name>
    <name type="common">Scarce chaser dragonfly</name>
    <name type="synonym">Libellula fulva</name>
    <dbReference type="NCBI Taxonomy" id="123851"/>
    <lineage>
        <taxon>Eukaryota</taxon>
        <taxon>Metazoa</taxon>
        <taxon>Ecdysozoa</taxon>
        <taxon>Arthropoda</taxon>
        <taxon>Hexapoda</taxon>
        <taxon>Insecta</taxon>
        <taxon>Pterygota</taxon>
        <taxon>Palaeoptera</taxon>
        <taxon>Odonata</taxon>
        <taxon>Epiprocta</taxon>
        <taxon>Anisoptera</taxon>
        <taxon>Libelluloidea</taxon>
        <taxon>Libellulidae</taxon>
        <taxon>Ladona</taxon>
    </lineage>
</organism>
<comment type="similarity">
    <text evidence="2">Belongs to the RRN7/TAF1B family.</text>
</comment>
<comment type="caution">
    <text evidence="10">The sequence shown here is derived from an EMBL/GenBank/DDBJ whole genome shotgun (WGS) entry which is preliminary data.</text>
</comment>
<dbReference type="OrthoDB" id="10069252at2759"/>
<accession>A0A8K0KCU8</accession>
<dbReference type="GO" id="GO:0001164">
    <property type="term" value="F:RNA polymerase I core promoter sequence-specific DNA binding"/>
    <property type="evidence" value="ECO:0007669"/>
    <property type="project" value="InterPro"/>
</dbReference>
<proteinExistence type="inferred from homology"/>
<evidence type="ECO:0000256" key="3">
    <source>
        <dbReference type="ARBA" id="ARBA00022723"/>
    </source>
</evidence>
<evidence type="ECO:0000256" key="1">
    <source>
        <dbReference type="ARBA" id="ARBA00004604"/>
    </source>
</evidence>
<evidence type="ECO:0000313" key="11">
    <source>
        <dbReference type="Proteomes" id="UP000792457"/>
    </source>
</evidence>